<name>A0A9W5PEM3_9BACI</name>
<dbReference type="Proteomes" id="UP000011182">
    <property type="component" value="Unassembled WGS sequence"/>
</dbReference>
<dbReference type="AlphaFoldDB" id="A0A9W5PEM3"/>
<gene>
    <name evidence="1" type="ORF">BSI_04840</name>
</gene>
<proteinExistence type="predicted"/>
<protein>
    <submittedName>
        <fullName evidence="1">Uncharacterized protein</fullName>
    </submittedName>
</protein>
<organism evidence="1 2">
    <name type="scientific">Bacillus inaquosorum KCTC 13429</name>
    <dbReference type="NCBI Taxonomy" id="1236548"/>
    <lineage>
        <taxon>Bacteria</taxon>
        <taxon>Bacillati</taxon>
        <taxon>Bacillota</taxon>
        <taxon>Bacilli</taxon>
        <taxon>Bacillales</taxon>
        <taxon>Bacillaceae</taxon>
        <taxon>Bacillus</taxon>
    </lineage>
</organism>
<evidence type="ECO:0000313" key="1">
    <source>
        <dbReference type="EMBL" id="ELS63093.1"/>
    </source>
</evidence>
<keyword evidence="2" id="KW-1185">Reference proteome</keyword>
<accession>A0A9W5PEM3</accession>
<comment type="caution">
    <text evidence="1">The sequence shown here is derived from an EMBL/GenBank/DDBJ whole genome shotgun (WGS) entry which is preliminary data.</text>
</comment>
<reference evidence="1 2" key="1">
    <citation type="journal article" date="2014" name="Syst. Appl. Microbiol.">
        <title>Genomic insights into the taxonomic status of the three subspecies of Bacillus subtilis.</title>
        <authorList>
            <person name="Yi H."/>
            <person name="Chun J."/>
            <person name="Cha C.J."/>
        </authorList>
    </citation>
    <scope>NUCLEOTIDE SEQUENCE [LARGE SCALE GENOMIC DNA]</scope>
    <source>
        <strain evidence="1 2">KCTC 13429</strain>
    </source>
</reference>
<evidence type="ECO:0000313" key="2">
    <source>
        <dbReference type="Proteomes" id="UP000011182"/>
    </source>
</evidence>
<sequence>MPRLECQAFSLIDAADEFILREIKSKKLDLLLFDIFGAPAEL</sequence>
<dbReference type="EMBL" id="AMXN01000001">
    <property type="protein sequence ID" value="ELS63093.1"/>
    <property type="molecule type" value="Genomic_DNA"/>
</dbReference>